<dbReference type="AlphaFoldDB" id="A0A4R5EX07"/>
<evidence type="ECO:0000256" key="1">
    <source>
        <dbReference type="SAM" id="Phobius"/>
    </source>
</evidence>
<keyword evidence="1" id="KW-0812">Transmembrane</keyword>
<gene>
    <name evidence="2" type="ORF">E1B25_05770</name>
</gene>
<dbReference type="OrthoDB" id="7857583at2"/>
<dbReference type="EMBL" id="SMFP01000003">
    <property type="protein sequence ID" value="TDE39558.1"/>
    <property type="molecule type" value="Genomic_DNA"/>
</dbReference>
<protein>
    <submittedName>
        <fullName evidence="2">Uncharacterized protein</fullName>
    </submittedName>
</protein>
<organism evidence="2 3">
    <name type="scientific">Antarcticimicrobium sediminis</name>
    <dbReference type="NCBI Taxonomy" id="2546227"/>
    <lineage>
        <taxon>Bacteria</taxon>
        <taxon>Pseudomonadati</taxon>
        <taxon>Pseudomonadota</taxon>
        <taxon>Alphaproteobacteria</taxon>
        <taxon>Rhodobacterales</taxon>
        <taxon>Paracoccaceae</taxon>
        <taxon>Antarcticimicrobium</taxon>
    </lineage>
</organism>
<feature type="transmembrane region" description="Helical" evidence="1">
    <location>
        <begin position="98"/>
        <end position="120"/>
    </location>
</feature>
<name>A0A4R5EX07_9RHOB</name>
<keyword evidence="1" id="KW-1133">Transmembrane helix</keyword>
<accession>A0A4R5EX07</accession>
<evidence type="ECO:0000313" key="2">
    <source>
        <dbReference type="EMBL" id="TDE39558.1"/>
    </source>
</evidence>
<reference evidence="2 3" key="1">
    <citation type="submission" date="2019-03" db="EMBL/GenBank/DDBJ databases">
        <authorList>
            <person name="Zhang S."/>
        </authorList>
    </citation>
    <scope>NUCLEOTIDE SEQUENCE [LARGE SCALE GENOMIC DNA]</scope>
    <source>
        <strain evidence="2 3">S4J41</strain>
    </source>
</reference>
<evidence type="ECO:0000313" key="3">
    <source>
        <dbReference type="Proteomes" id="UP000294662"/>
    </source>
</evidence>
<dbReference type="RefSeq" id="WP_132827812.1">
    <property type="nucleotide sequence ID" value="NZ_SMFP01000003.1"/>
</dbReference>
<sequence length="126" mass="13004">MKHIPALIAAALSMGLAPLIGLPQFLGAHPWWAAQVVWIGTPAGLLLALLTARAGVAARVRIALFALIALASFAAASWGKGEFAASFAEDALAGQFWFFGWIGTTTGTAALLAALFSCALPQRAQS</sequence>
<keyword evidence="3" id="KW-1185">Reference proteome</keyword>
<dbReference type="Proteomes" id="UP000294662">
    <property type="component" value="Unassembled WGS sequence"/>
</dbReference>
<proteinExistence type="predicted"/>
<comment type="caution">
    <text evidence="2">The sequence shown here is derived from an EMBL/GenBank/DDBJ whole genome shotgun (WGS) entry which is preliminary data.</text>
</comment>
<feature type="transmembrane region" description="Helical" evidence="1">
    <location>
        <begin position="31"/>
        <end position="50"/>
    </location>
</feature>
<feature type="transmembrane region" description="Helical" evidence="1">
    <location>
        <begin position="62"/>
        <end position="78"/>
    </location>
</feature>
<keyword evidence="1" id="KW-0472">Membrane</keyword>